<feature type="transmembrane region" description="Helical" evidence="2">
    <location>
        <begin position="136"/>
        <end position="162"/>
    </location>
</feature>
<keyword evidence="4" id="KW-1185">Reference proteome</keyword>
<keyword evidence="2" id="KW-0472">Membrane</keyword>
<keyword evidence="2" id="KW-0812">Transmembrane</keyword>
<gene>
    <name evidence="3" type="ORF">GCM10023225_10330</name>
</gene>
<protein>
    <submittedName>
        <fullName evidence="3">ABC transporter permease</fullName>
    </submittedName>
</protein>
<dbReference type="EMBL" id="BAABIL010000127">
    <property type="protein sequence ID" value="GAA4970191.1"/>
    <property type="molecule type" value="Genomic_DNA"/>
</dbReference>
<keyword evidence="2" id="KW-1133">Transmembrane helix</keyword>
<dbReference type="Proteomes" id="UP001501195">
    <property type="component" value="Unassembled WGS sequence"/>
</dbReference>
<feature type="transmembrane region" description="Helical" evidence="2">
    <location>
        <begin position="264"/>
        <end position="286"/>
    </location>
</feature>
<proteinExistence type="predicted"/>
<comment type="caution">
    <text evidence="3">The sequence shown here is derived from an EMBL/GenBank/DDBJ whole genome shotgun (WGS) entry which is preliminary data.</text>
</comment>
<feature type="transmembrane region" description="Helical" evidence="2">
    <location>
        <begin position="182"/>
        <end position="204"/>
    </location>
</feature>
<evidence type="ECO:0000256" key="2">
    <source>
        <dbReference type="SAM" id="Phobius"/>
    </source>
</evidence>
<evidence type="ECO:0000256" key="1">
    <source>
        <dbReference type="SAM" id="MobiDB-lite"/>
    </source>
</evidence>
<feature type="transmembrane region" description="Helical" evidence="2">
    <location>
        <begin position="92"/>
        <end position="115"/>
    </location>
</feature>
<organism evidence="3 4">
    <name type="scientific">Kineococcus glutinatus</name>
    <dbReference type="NCBI Taxonomy" id="1070872"/>
    <lineage>
        <taxon>Bacteria</taxon>
        <taxon>Bacillati</taxon>
        <taxon>Actinomycetota</taxon>
        <taxon>Actinomycetes</taxon>
        <taxon>Kineosporiales</taxon>
        <taxon>Kineosporiaceae</taxon>
        <taxon>Kineococcus</taxon>
    </lineage>
</organism>
<evidence type="ECO:0000313" key="3">
    <source>
        <dbReference type="EMBL" id="GAA4970191.1"/>
    </source>
</evidence>
<reference evidence="4" key="1">
    <citation type="journal article" date="2019" name="Int. J. Syst. Evol. Microbiol.">
        <title>The Global Catalogue of Microorganisms (GCM) 10K type strain sequencing project: providing services to taxonomists for standard genome sequencing and annotation.</title>
        <authorList>
            <consortium name="The Broad Institute Genomics Platform"/>
            <consortium name="The Broad Institute Genome Sequencing Center for Infectious Disease"/>
            <person name="Wu L."/>
            <person name="Ma J."/>
        </authorList>
    </citation>
    <scope>NUCLEOTIDE SEQUENCE [LARGE SCALE GENOMIC DNA]</scope>
    <source>
        <strain evidence="4">JCM 18126</strain>
    </source>
</reference>
<evidence type="ECO:0000313" key="4">
    <source>
        <dbReference type="Proteomes" id="UP001501195"/>
    </source>
</evidence>
<name>A0ABP9HGD0_9ACTN</name>
<feature type="region of interest" description="Disordered" evidence="1">
    <location>
        <begin position="1"/>
        <end position="26"/>
    </location>
</feature>
<accession>A0ABP9HGD0</accession>
<feature type="transmembrane region" description="Helical" evidence="2">
    <location>
        <begin position="211"/>
        <end position="232"/>
    </location>
</feature>
<sequence>MTSATMLEPASPAGPGSPAGPAPYRSTVTTGLSPARVARSEWIKLRTLRSTWITLGAIFAVLVAAGLFAAAATGSDSSSGAAQGPGLGGDPVSTVLTGANLAVLVVAVLGAVIGAREHVSGMVRVTMAAVPSRLPVLWGRLIAFSAALVPVVVVGVLVAYVGGTAVLDANGADTASFSDTGVARAVLGTAGYLFGIGLLGTALGTVLRSTAGAIGVVIGGVLILPSLAGALLPDSWSSVLQYLPSNAGTAFTQVSAGSDYLSPAVGACVFAAWVVVAVAGAAAALVRRDV</sequence>
<dbReference type="RefSeq" id="WP_345711314.1">
    <property type="nucleotide sequence ID" value="NZ_BAABIL010000127.1"/>
</dbReference>
<feature type="transmembrane region" description="Helical" evidence="2">
    <location>
        <begin position="52"/>
        <end position="72"/>
    </location>
</feature>